<dbReference type="InterPro" id="IPR001584">
    <property type="entry name" value="Integrase_cat-core"/>
</dbReference>
<dbReference type="GO" id="GO:0015074">
    <property type="term" value="P:DNA integration"/>
    <property type="evidence" value="ECO:0007669"/>
    <property type="project" value="InterPro"/>
</dbReference>
<dbReference type="Proteomes" id="UP000199267">
    <property type="component" value="Unassembled WGS sequence"/>
</dbReference>
<dbReference type="EMBL" id="FOFJ01000032">
    <property type="protein sequence ID" value="SER18481.1"/>
    <property type="molecule type" value="Genomic_DNA"/>
</dbReference>
<proteinExistence type="predicted"/>
<evidence type="ECO:0000313" key="3">
    <source>
        <dbReference type="Proteomes" id="UP000199267"/>
    </source>
</evidence>
<dbReference type="InterPro" id="IPR050900">
    <property type="entry name" value="Transposase_IS3/IS150/IS904"/>
</dbReference>
<name>A0A1H9M4K4_9GAMM</name>
<evidence type="ECO:0000259" key="1">
    <source>
        <dbReference type="Pfam" id="PF13333"/>
    </source>
</evidence>
<accession>A0A1H9M4K4</accession>
<dbReference type="AlphaFoldDB" id="A0A1H9M4K4"/>
<sequence length="63" mass="7243">MSAKGNCYDNACAESCIHGECFGTRARMRRTVFEYIETDYNRQRRHNTLGYISLEAFEARASA</sequence>
<evidence type="ECO:0000313" key="2">
    <source>
        <dbReference type="EMBL" id="SER18481.1"/>
    </source>
</evidence>
<dbReference type="Pfam" id="PF13333">
    <property type="entry name" value="rve_2"/>
    <property type="match status" value="1"/>
</dbReference>
<dbReference type="PANTHER" id="PTHR46889:SF4">
    <property type="entry name" value="TRANSPOSASE INSO FOR INSERTION SEQUENCE ELEMENT IS911B-RELATED"/>
    <property type="match status" value="1"/>
</dbReference>
<feature type="domain" description="Integrase catalytic" evidence="1">
    <location>
        <begin position="16"/>
        <end position="57"/>
    </location>
</feature>
<dbReference type="PANTHER" id="PTHR46889">
    <property type="entry name" value="TRANSPOSASE INSF FOR INSERTION SEQUENCE IS3B-RELATED"/>
    <property type="match status" value="1"/>
</dbReference>
<reference evidence="2 3" key="1">
    <citation type="submission" date="2016-10" db="EMBL/GenBank/DDBJ databases">
        <authorList>
            <person name="de Groot N.N."/>
        </authorList>
    </citation>
    <scope>NUCLEOTIDE SEQUENCE [LARGE SCALE GENOMIC DNA]</scope>
    <source>
        <strain evidence="2 3">DSM 378</strain>
    </source>
</reference>
<organism evidence="2 3">
    <name type="scientific">Azotobacter beijerinckii</name>
    <dbReference type="NCBI Taxonomy" id="170623"/>
    <lineage>
        <taxon>Bacteria</taxon>
        <taxon>Pseudomonadati</taxon>
        <taxon>Pseudomonadota</taxon>
        <taxon>Gammaproteobacteria</taxon>
        <taxon>Pseudomonadales</taxon>
        <taxon>Pseudomonadaceae</taxon>
        <taxon>Azotobacter</taxon>
    </lineage>
</organism>
<protein>
    <submittedName>
        <fullName evidence="2">Integrase core domain-containing protein</fullName>
    </submittedName>
</protein>
<gene>
    <name evidence="2" type="ORF">SAMN04244573_03043</name>
</gene>